<dbReference type="AlphaFoldDB" id="A0A518GAL9"/>
<dbReference type="Gene3D" id="2.40.50.100">
    <property type="match status" value="1"/>
</dbReference>
<organism evidence="3 4">
    <name type="scientific">Aureliella helgolandensis</name>
    <dbReference type="NCBI Taxonomy" id="2527968"/>
    <lineage>
        <taxon>Bacteria</taxon>
        <taxon>Pseudomonadati</taxon>
        <taxon>Planctomycetota</taxon>
        <taxon>Planctomycetia</taxon>
        <taxon>Pirellulales</taxon>
        <taxon>Pirellulaceae</taxon>
        <taxon>Aureliella</taxon>
    </lineage>
</organism>
<dbReference type="EMBL" id="CP036298">
    <property type="protein sequence ID" value="QDV25609.1"/>
    <property type="molecule type" value="Genomic_DNA"/>
</dbReference>
<dbReference type="PANTHER" id="PTHR30386:SF18">
    <property type="entry name" value="INNER MEMBRANE PROTEIN YIAV-RELATED"/>
    <property type="match status" value="1"/>
</dbReference>
<name>A0A518GAL9_9BACT</name>
<proteinExistence type="predicted"/>
<evidence type="ECO:0000256" key="1">
    <source>
        <dbReference type="SAM" id="MobiDB-lite"/>
    </source>
</evidence>
<dbReference type="Gene3D" id="1.10.287.470">
    <property type="entry name" value="Helix hairpin bin"/>
    <property type="match status" value="1"/>
</dbReference>
<gene>
    <name evidence="3" type="ORF">Q31a_39350</name>
</gene>
<feature type="region of interest" description="Disordered" evidence="1">
    <location>
        <begin position="424"/>
        <end position="448"/>
    </location>
</feature>
<evidence type="ECO:0000313" key="4">
    <source>
        <dbReference type="Proteomes" id="UP000318017"/>
    </source>
</evidence>
<evidence type="ECO:0000259" key="2">
    <source>
        <dbReference type="Pfam" id="PF25876"/>
    </source>
</evidence>
<feature type="domain" description="Multidrug resistance protein MdtA-like alpha-helical hairpin" evidence="2">
    <location>
        <begin position="145"/>
        <end position="202"/>
    </location>
</feature>
<dbReference type="SUPFAM" id="SSF111369">
    <property type="entry name" value="HlyD-like secretion proteins"/>
    <property type="match status" value="1"/>
</dbReference>
<dbReference type="RefSeq" id="WP_197355381.1">
    <property type="nucleotide sequence ID" value="NZ_CP036298.1"/>
</dbReference>
<dbReference type="Pfam" id="PF25876">
    <property type="entry name" value="HH_MFP_RND"/>
    <property type="match status" value="1"/>
</dbReference>
<evidence type="ECO:0000313" key="3">
    <source>
        <dbReference type="EMBL" id="QDV25609.1"/>
    </source>
</evidence>
<dbReference type="InterPro" id="IPR058624">
    <property type="entry name" value="MdtA-like_HH"/>
</dbReference>
<dbReference type="Gene3D" id="2.40.30.170">
    <property type="match status" value="1"/>
</dbReference>
<dbReference type="Gene3D" id="2.40.420.20">
    <property type="match status" value="1"/>
</dbReference>
<reference evidence="3 4" key="1">
    <citation type="submission" date="2019-02" db="EMBL/GenBank/DDBJ databases">
        <title>Deep-cultivation of Planctomycetes and their phenomic and genomic characterization uncovers novel biology.</title>
        <authorList>
            <person name="Wiegand S."/>
            <person name="Jogler M."/>
            <person name="Boedeker C."/>
            <person name="Pinto D."/>
            <person name="Vollmers J."/>
            <person name="Rivas-Marin E."/>
            <person name="Kohn T."/>
            <person name="Peeters S.H."/>
            <person name="Heuer A."/>
            <person name="Rast P."/>
            <person name="Oberbeckmann S."/>
            <person name="Bunk B."/>
            <person name="Jeske O."/>
            <person name="Meyerdierks A."/>
            <person name="Storesund J.E."/>
            <person name="Kallscheuer N."/>
            <person name="Luecker S."/>
            <person name="Lage O.M."/>
            <person name="Pohl T."/>
            <person name="Merkel B.J."/>
            <person name="Hornburger P."/>
            <person name="Mueller R.-W."/>
            <person name="Bruemmer F."/>
            <person name="Labrenz M."/>
            <person name="Spormann A.M."/>
            <person name="Op den Camp H."/>
            <person name="Overmann J."/>
            <person name="Amann R."/>
            <person name="Jetten M.S.M."/>
            <person name="Mascher T."/>
            <person name="Medema M.H."/>
            <person name="Devos D.P."/>
            <person name="Kaster A.-K."/>
            <person name="Ovreas L."/>
            <person name="Rohde M."/>
            <person name="Galperin M.Y."/>
            <person name="Jogler C."/>
        </authorList>
    </citation>
    <scope>NUCLEOTIDE SEQUENCE [LARGE SCALE GENOMIC DNA]</scope>
    <source>
        <strain evidence="3 4">Q31a</strain>
    </source>
</reference>
<keyword evidence="4" id="KW-1185">Reference proteome</keyword>
<accession>A0A518GAL9</accession>
<dbReference type="Proteomes" id="UP000318017">
    <property type="component" value="Chromosome"/>
</dbReference>
<dbReference type="InterPro" id="IPR050739">
    <property type="entry name" value="MFP"/>
</dbReference>
<protein>
    <submittedName>
        <fullName evidence="3">Putative efflux pump membrane fusion protein</fullName>
    </submittedName>
</protein>
<dbReference type="KEGG" id="ahel:Q31a_39350"/>
<sequence length="580" mass="63766">MTNQPSAGMTLALCVALSTLTACQPEARELAPKAPRPVTTLRLEKGIPESSNYATANVSSWKTENLGFEVSGRLQWVIEPSKNIKGTVSTPEGEVLQLGTPLAQIDPARYLIAVDSALADLEVAKLKEESIRIRLEESLPVEIESATANLELARTELERMDLLVQQNSISRSEFDQAENLLQIRDADLKALLANSKQAKAELLAAASEIGRAEQVLKDTQRDLANTTLYGSYNGQVAKVMVVPGSVVTAGSPVLTLQMTNPIKAEIELSVDQSRALRRQRSLPVSFTLPDGCERHENALVYNIESSADSATRTFTMTLLMMNEPFRDALPGIEDDRHVARAQDIWPIQLNKLIGADEDLLLIEETSILRDDQGAYFYIAENARLRDVLPKVFHVRKVRILENDLRIPFLGNWIFRSVTLKNSSTSQDESLPHATHSESLPSAAKAPAEVTPTSMYVGKIETNGTSPEAWTGDRVILESGIQWMLRPGDLLTANLSPNDVPLGFYVPIEAIYEESESAYIFIADDLKARQLQVELVPAKNLDAGEMIQIVSPELSSGMQIIVGGVHFLQDGQPIRVVHESN</sequence>
<dbReference type="PANTHER" id="PTHR30386">
    <property type="entry name" value="MEMBRANE FUSION SUBUNIT OF EMRAB-TOLC MULTIDRUG EFFLUX PUMP"/>
    <property type="match status" value="1"/>
</dbReference>